<keyword evidence="2 5" id="KW-0812">Transmembrane</keyword>
<name>A0A3L7DZM3_9GAMM</name>
<dbReference type="RefSeq" id="WP_117953940.1">
    <property type="nucleotide sequence ID" value="NZ_QRAN01000008.1"/>
</dbReference>
<evidence type="ECO:0000313" key="7">
    <source>
        <dbReference type="EMBL" id="RLQ22115.1"/>
    </source>
</evidence>
<dbReference type="InterPro" id="IPR050911">
    <property type="entry name" value="DRAM/TMEM150_Autophagy_Mod"/>
</dbReference>
<comment type="subcellular location">
    <subcellularLocation>
        <location evidence="1">Endomembrane system</location>
        <topology evidence="1">Multi-pass membrane protein</topology>
    </subcellularLocation>
</comment>
<feature type="domain" description="CWH43-like N-terminal" evidence="6">
    <location>
        <begin position="3"/>
        <end position="206"/>
    </location>
</feature>
<feature type="transmembrane region" description="Helical" evidence="5">
    <location>
        <begin position="163"/>
        <end position="184"/>
    </location>
</feature>
<keyword evidence="8" id="KW-1185">Reference proteome</keyword>
<reference evidence="7 8" key="1">
    <citation type="submission" date="2018-07" db="EMBL/GenBank/DDBJ databases">
        <title>Halioglobus sp. genome submission.</title>
        <authorList>
            <person name="Ye M.-Q."/>
            <person name="Du Z.-J."/>
        </authorList>
    </citation>
    <scope>NUCLEOTIDE SEQUENCE [LARGE SCALE GENOMIC DNA]</scope>
    <source>
        <strain evidence="7 8">U0301</strain>
    </source>
</reference>
<gene>
    <name evidence="7" type="ORF">DWB85_09275</name>
</gene>
<evidence type="ECO:0000256" key="5">
    <source>
        <dbReference type="SAM" id="Phobius"/>
    </source>
</evidence>
<dbReference type="PANTHER" id="PTHR21324">
    <property type="entry name" value="FASTING-INDUCIBLE INTEGRAL MEMBRANE PROTEIN TM6P1-RELATED"/>
    <property type="match status" value="1"/>
</dbReference>
<comment type="caution">
    <text evidence="7">The sequence shown here is derived from an EMBL/GenBank/DDBJ whole genome shotgun (WGS) entry which is preliminary data.</text>
</comment>
<sequence>MNVRIVALLAALLPFVAVQLTYVLAASHGLVDWCFPYIDSCTSISATGRKPPASYLFRATMLPAAVVLMAYWWLNYSWLGHLQRQRGNSRQWANRWMLVLGIVACIGLILYVTVLGERGDAWRTQRRVGTILFFSFTFLSQLLMLAQLASLRVPGVSRWPLTAMRTVLLTLLLLGLLTVVLDAWDERWYESVEDAFEWVLSLLLQGNFLLGYIVWRQAGWRLELKE</sequence>
<feature type="transmembrane region" description="Helical" evidence="5">
    <location>
        <begin position="95"/>
        <end position="116"/>
    </location>
</feature>
<feature type="transmembrane region" description="Helical" evidence="5">
    <location>
        <begin position="128"/>
        <end position="151"/>
    </location>
</feature>
<evidence type="ECO:0000256" key="1">
    <source>
        <dbReference type="ARBA" id="ARBA00004127"/>
    </source>
</evidence>
<dbReference type="InterPro" id="IPR019402">
    <property type="entry name" value="CWH43_N"/>
</dbReference>
<dbReference type="Pfam" id="PF10277">
    <property type="entry name" value="Frag1"/>
    <property type="match status" value="1"/>
</dbReference>
<evidence type="ECO:0000256" key="3">
    <source>
        <dbReference type="ARBA" id="ARBA00022989"/>
    </source>
</evidence>
<dbReference type="PANTHER" id="PTHR21324:SF2">
    <property type="entry name" value="EG:22E5.9 PROTEIN"/>
    <property type="match status" value="1"/>
</dbReference>
<evidence type="ECO:0000313" key="8">
    <source>
        <dbReference type="Proteomes" id="UP000265509"/>
    </source>
</evidence>
<protein>
    <recommendedName>
        <fullName evidence="6">CWH43-like N-terminal domain-containing protein</fullName>
    </recommendedName>
</protein>
<accession>A0A3L7DZM3</accession>
<keyword evidence="4 5" id="KW-0472">Membrane</keyword>
<organism evidence="7 8">
    <name type="scientific">Seongchinamella sediminis</name>
    <dbReference type="NCBI Taxonomy" id="2283635"/>
    <lineage>
        <taxon>Bacteria</taxon>
        <taxon>Pseudomonadati</taxon>
        <taxon>Pseudomonadota</taxon>
        <taxon>Gammaproteobacteria</taxon>
        <taxon>Cellvibrionales</taxon>
        <taxon>Halieaceae</taxon>
        <taxon>Seongchinamella</taxon>
    </lineage>
</organism>
<feature type="transmembrane region" description="Helical" evidence="5">
    <location>
        <begin position="55"/>
        <end position="74"/>
    </location>
</feature>
<keyword evidence="3 5" id="KW-1133">Transmembrane helix</keyword>
<evidence type="ECO:0000256" key="2">
    <source>
        <dbReference type="ARBA" id="ARBA00022692"/>
    </source>
</evidence>
<proteinExistence type="predicted"/>
<evidence type="ECO:0000256" key="4">
    <source>
        <dbReference type="ARBA" id="ARBA00023136"/>
    </source>
</evidence>
<evidence type="ECO:0000259" key="6">
    <source>
        <dbReference type="Pfam" id="PF10277"/>
    </source>
</evidence>
<dbReference type="AlphaFoldDB" id="A0A3L7DZM3"/>
<dbReference type="Proteomes" id="UP000265509">
    <property type="component" value="Unassembled WGS sequence"/>
</dbReference>
<dbReference type="EMBL" id="QRAN01000008">
    <property type="protein sequence ID" value="RLQ22115.1"/>
    <property type="molecule type" value="Genomic_DNA"/>
</dbReference>
<dbReference type="GO" id="GO:0012505">
    <property type="term" value="C:endomembrane system"/>
    <property type="evidence" value="ECO:0007669"/>
    <property type="project" value="UniProtKB-SubCell"/>
</dbReference>
<feature type="transmembrane region" description="Helical" evidence="5">
    <location>
        <begin position="196"/>
        <end position="215"/>
    </location>
</feature>
<dbReference type="OrthoDB" id="9180406at2"/>